<comment type="similarity">
    <text evidence="2">Belongs to the outer membrane factor (OMF) (TC 1.B.17) family.</text>
</comment>
<evidence type="ECO:0000313" key="9">
    <source>
        <dbReference type="Proteomes" id="UP000239648"/>
    </source>
</evidence>
<dbReference type="EMBL" id="PTIT01000041">
    <property type="protein sequence ID" value="PPK49935.1"/>
    <property type="molecule type" value="Genomic_DNA"/>
</dbReference>
<reference evidence="7 8" key="2">
    <citation type="submission" date="2018-02" db="EMBL/GenBank/DDBJ databases">
        <title>Subsurface microbial communities from deep shales in Ohio and West Virginia, USA.</title>
        <authorList>
            <person name="Wrighton K."/>
        </authorList>
    </citation>
    <scope>NUCLEOTIDE SEQUENCE [LARGE SCALE GENOMIC DNA]</scope>
    <source>
        <strain evidence="7 8">UTICA-S1B9</strain>
    </source>
</reference>
<organism evidence="7 8">
    <name type="scientific">Marinobacter persicus</name>
    <dbReference type="NCBI Taxonomy" id="930118"/>
    <lineage>
        <taxon>Bacteria</taxon>
        <taxon>Pseudomonadati</taxon>
        <taxon>Pseudomonadota</taxon>
        <taxon>Gammaproteobacteria</taxon>
        <taxon>Pseudomonadales</taxon>
        <taxon>Marinobacteraceae</taxon>
        <taxon>Marinobacter</taxon>
    </lineage>
</organism>
<accession>A0A2S6G2A3</accession>
<dbReference type="AlphaFoldDB" id="A0A2S6G2A3"/>
<keyword evidence="4" id="KW-0998">Cell outer membrane</keyword>
<dbReference type="Gene3D" id="1.20.1600.10">
    <property type="entry name" value="Outer membrane efflux proteins (OEP)"/>
    <property type="match status" value="1"/>
</dbReference>
<dbReference type="RefSeq" id="WP_104417485.1">
    <property type="nucleotide sequence ID" value="NZ_PTIT01000041.1"/>
</dbReference>
<sequence length="467" mass="50718">MLKRAVSVLLGAALLVGCAATPDYELQQEANERYLDSLSFGVQSTDATTAEWWKSYEDDQLNQLVEVAQAANLDLLATRQRVRQALADLGADENRLLPQGGVTGDYEAIDRNSVQESSAVGLAATWEVDLFGRLRALIDAGEANLEVALNNQRAVLREVTVGVVRAYLEWEAARQRVQLIKADIRALEDTREVMALRVEEGISPNLDLARADTLLEQQRAKLPDARAQLYRAKAVLSVLVNEDPESLALKPAPRALAASIGVPEAERANEAMQLRADIGGALAALARDVAVGNALRAELYPQFSVKGFLGLTNVAEVSDGFEGTGSIAPRISWSLLSYPVILQRVESQDAVSEESYIRYRQTIIDAVASARVAVFAYGRAFEADQATGRAFDAANESLAIARTMHREGAIGYLDLLDANRTFISAQQDRLSARLSYAAAQLGVIEEFSGVWSSEAHRRMLKATGGES</sequence>
<evidence type="ECO:0000313" key="7">
    <source>
        <dbReference type="EMBL" id="PPK51712.1"/>
    </source>
</evidence>
<proteinExistence type="inferred from homology"/>
<gene>
    <name evidence="7" type="ORF">B0H24_10422</name>
    <name evidence="6" type="ORF">BY455_1414</name>
</gene>
<comment type="caution">
    <text evidence="7">The sequence shown here is derived from an EMBL/GenBank/DDBJ whole genome shotgun (WGS) entry which is preliminary data.</text>
</comment>
<evidence type="ECO:0000256" key="3">
    <source>
        <dbReference type="ARBA" id="ARBA00022452"/>
    </source>
</evidence>
<dbReference type="Proteomes" id="UP000239446">
    <property type="component" value="Unassembled WGS sequence"/>
</dbReference>
<evidence type="ECO:0000313" key="6">
    <source>
        <dbReference type="EMBL" id="PPK49935.1"/>
    </source>
</evidence>
<feature type="signal peptide" evidence="5">
    <location>
        <begin position="1"/>
        <end position="19"/>
    </location>
</feature>
<comment type="subcellular location">
    <subcellularLocation>
        <location evidence="1">Cell outer membrane</location>
    </subcellularLocation>
</comment>
<keyword evidence="3" id="KW-0812">Transmembrane</keyword>
<evidence type="ECO:0000256" key="4">
    <source>
        <dbReference type="ARBA" id="ARBA00023237"/>
    </source>
</evidence>
<dbReference type="EMBL" id="PTIU01000042">
    <property type="protein sequence ID" value="PPK51712.1"/>
    <property type="molecule type" value="Genomic_DNA"/>
</dbReference>
<dbReference type="GO" id="GO:0015562">
    <property type="term" value="F:efflux transmembrane transporter activity"/>
    <property type="evidence" value="ECO:0007669"/>
    <property type="project" value="InterPro"/>
</dbReference>
<keyword evidence="9" id="KW-1185">Reference proteome</keyword>
<keyword evidence="3" id="KW-1134">Transmembrane beta strand</keyword>
<keyword evidence="5" id="KW-0732">Signal</keyword>
<dbReference type="Pfam" id="PF02321">
    <property type="entry name" value="OEP"/>
    <property type="match status" value="2"/>
</dbReference>
<dbReference type="SUPFAM" id="SSF56954">
    <property type="entry name" value="Outer membrane efflux proteins (OEP)"/>
    <property type="match status" value="1"/>
</dbReference>
<keyword evidence="3" id="KW-0472">Membrane</keyword>
<reference evidence="6 9" key="1">
    <citation type="submission" date="2018-02" db="EMBL/GenBank/DDBJ databases">
        <title>Deep subsurface shale carbon reservoir microbial communities from Ohio and West Virginia, USA.</title>
        <authorList>
            <person name="Wrighton K."/>
        </authorList>
    </citation>
    <scope>NUCLEOTIDE SEQUENCE [LARGE SCALE GENOMIC DNA]</scope>
    <source>
        <strain evidence="6 9">UTICA-S1B6</strain>
    </source>
</reference>
<dbReference type="Proteomes" id="UP000239648">
    <property type="component" value="Unassembled WGS sequence"/>
</dbReference>
<protein>
    <submittedName>
        <fullName evidence="7">Multidrug efflux system outer membrane protein</fullName>
    </submittedName>
</protein>
<evidence type="ECO:0000256" key="2">
    <source>
        <dbReference type="ARBA" id="ARBA00007613"/>
    </source>
</evidence>
<evidence type="ECO:0000256" key="1">
    <source>
        <dbReference type="ARBA" id="ARBA00004442"/>
    </source>
</evidence>
<dbReference type="OrthoDB" id="9770517at2"/>
<name>A0A2S6G2A3_9GAMM</name>
<evidence type="ECO:0000256" key="5">
    <source>
        <dbReference type="SAM" id="SignalP"/>
    </source>
</evidence>
<dbReference type="PANTHER" id="PTHR30203">
    <property type="entry name" value="OUTER MEMBRANE CATION EFFLUX PROTEIN"/>
    <property type="match status" value="1"/>
</dbReference>
<dbReference type="PANTHER" id="PTHR30203:SF25">
    <property type="entry name" value="OUTER MEMBRANE PROTEIN-RELATED"/>
    <property type="match status" value="1"/>
</dbReference>
<dbReference type="PROSITE" id="PS51257">
    <property type="entry name" value="PROKAR_LIPOPROTEIN"/>
    <property type="match status" value="1"/>
</dbReference>
<dbReference type="Gene3D" id="2.20.200.10">
    <property type="entry name" value="Outer membrane efflux proteins (OEP)"/>
    <property type="match status" value="1"/>
</dbReference>
<dbReference type="InterPro" id="IPR010131">
    <property type="entry name" value="MdtP/NodT-like"/>
</dbReference>
<feature type="chain" id="PRO_5015484339" evidence="5">
    <location>
        <begin position="20"/>
        <end position="467"/>
    </location>
</feature>
<dbReference type="InterPro" id="IPR003423">
    <property type="entry name" value="OMP_efflux"/>
</dbReference>
<evidence type="ECO:0000313" key="8">
    <source>
        <dbReference type="Proteomes" id="UP000239446"/>
    </source>
</evidence>